<evidence type="ECO:0000256" key="12">
    <source>
        <dbReference type="HAMAP-Rule" id="MF_00741"/>
    </source>
</evidence>
<evidence type="ECO:0000256" key="7">
    <source>
        <dbReference type="ARBA" id="ARBA00022840"/>
    </source>
</evidence>
<evidence type="ECO:0000259" key="13">
    <source>
        <dbReference type="Pfam" id="PF00586"/>
    </source>
</evidence>
<dbReference type="EMBL" id="JAPNKA010000001">
    <property type="protein sequence ID" value="MCY1076719.1"/>
    <property type="molecule type" value="Genomic_DNA"/>
</dbReference>
<dbReference type="GO" id="GO:0004641">
    <property type="term" value="F:phosphoribosylformylglycinamidine cyclo-ligase activity"/>
    <property type="evidence" value="ECO:0007669"/>
    <property type="project" value="UniProtKB-EC"/>
</dbReference>
<name>A0ABT4A6V9_9BACT</name>
<gene>
    <name evidence="12 15" type="primary">purM</name>
    <name evidence="15" type="ORF">OV287_19760</name>
</gene>
<evidence type="ECO:0000256" key="8">
    <source>
        <dbReference type="ARBA" id="ARBA00031908"/>
    </source>
</evidence>
<dbReference type="PANTHER" id="PTHR10520">
    <property type="entry name" value="TRIFUNCTIONAL PURINE BIOSYNTHETIC PROTEIN ADENOSINE-3-RELATED"/>
    <property type="match status" value="1"/>
</dbReference>
<comment type="subcellular location">
    <subcellularLocation>
        <location evidence="12">Cytoplasm</location>
    </subcellularLocation>
</comment>
<keyword evidence="6 12" id="KW-0547">Nucleotide-binding</keyword>
<comment type="catalytic activity">
    <reaction evidence="11 12">
        <text>2-formamido-N(1)-(5-O-phospho-beta-D-ribosyl)acetamidine + ATP = 5-amino-1-(5-phospho-beta-D-ribosyl)imidazole + ADP + phosphate + H(+)</text>
        <dbReference type="Rhea" id="RHEA:23032"/>
        <dbReference type="ChEBI" id="CHEBI:15378"/>
        <dbReference type="ChEBI" id="CHEBI:30616"/>
        <dbReference type="ChEBI" id="CHEBI:43474"/>
        <dbReference type="ChEBI" id="CHEBI:137981"/>
        <dbReference type="ChEBI" id="CHEBI:147287"/>
        <dbReference type="ChEBI" id="CHEBI:456216"/>
        <dbReference type="EC" id="6.3.3.1"/>
    </reaction>
</comment>
<evidence type="ECO:0000256" key="5">
    <source>
        <dbReference type="ARBA" id="ARBA00022598"/>
    </source>
</evidence>
<accession>A0ABT4A6V9</accession>
<evidence type="ECO:0000313" key="15">
    <source>
        <dbReference type="EMBL" id="MCY1076719.1"/>
    </source>
</evidence>
<evidence type="ECO:0000256" key="2">
    <source>
        <dbReference type="ARBA" id="ARBA00010280"/>
    </source>
</evidence>
<dbReference type="Proteomes" id="UP001207654">
    <property type="component" value="Unassembled WGS sequence"/>
</dbReference>
<comment type="similarity">
    <text evidence="2 12">Belongs to the AIR synthase family.</text>
</comment>
<keyword evidence="12" id="KW-0963">Cytoplasm</keyword>
<protein>
    <recommendedName>
        <fullName evidence="4 12">Phosphoribosylformylglycinamidine cyclo-ligase</fullName>
        <ecNumber evidence="3 12">6.3.3.1</ecNumber>
    </recommendedName>
    <alternativeName>
        <fullName evidence="9 12">AIR synthase</fullName>
    </alternativeName>
    <alternativeName>
        <fullName evidence="10 12">AIRS</fullName>
    </alternativeName>
    <alternativeName>
        <fullName evidence="8 12">Phosphoribosyl-aminoimidazole synthetase</fullName>
    </alternativeName>
</protein>
<reference evidence="15 16" key="1">
    <citation type="submission" date="2022-11" db="EMBL/GenBank/DDBJ databases">
        <title>Minimal conservation of predation-associated metabolite biosynthetic gene clusters underscores biosynthetic potential of Myxococcota including descriptions for ten novel species: Archangium lansinium sp. nov., Myxococcus landrumus sp. nov., Nannocystis bai.</title>
        <authorList>
            <person name="Ahearne A."/>
            <person name="Stevens C."/>
            <person name="Phillips K."/>
        </authorList>
    </citation>
    <scope>NUCLEOTIDE SEQUENCE [LARGE SCALE GENOMIC DNA]</scope>
    <source>
        <strain evidence="15 16">MIWBW</strain>
    </source>
</reference>
<dbReference type="InterPro" id="IPR004733">
    <property type="entry name" value="PurM_cligase"/>
</dbReference>
<dbReference type="Pfam" id="PF00586">
    <property type="entry name" value="AIRS"/>
    <property type="match status" value="1"/>
</dbReference>
<keyword evidence="5 12" id="KW-0436">Ligase</keyword>
<feature type="domain" description="PurM-like N-terminal" evidence="13">
    <location>
        <begin position="57"/>
        <end position="161"/>
    </location>
</feature>
<dbReference type="SUPFAM" id="SSF56042">
    <property type="entry name" value="PurM C-terminal domain-like"/>
    <property type="match status" value="1"/>
</dbReference>
<keyword evidence="16" id="KW-1185">Reference proteome</keyword>
<evidence type="ECO:0000256" key="6">
    <source>
        <dbReference type="ARBA" id="ARBA00022741"/>
    </source>
</evidence>
<dbReference type="NCBIfam" id="TIGR00878">
    <property type="entry name" value="purM"/>
    <property type="match status" value="1"/>
</dbReference>
<evidence type="ECO:0000256" key="3">
    <source>
        <dbReference type="ARBA" id="ARBA00013047"/>
    </source>
</evidence>
<dbReference type="PANTHER" id="PTHR10520:SF12">
    <property type="entry name" value="TRIFUNCTIONAL PURINE BIOSYNTHETIC PROTEIN ADENOSINE-3"/>
    <property type="match status" value="1"/>
</dbReference>
<comment type="caution">
    <text evidence="15">The sequence shown here is derived from an EMBL/GenBank/DDBJ whole genome shotgun (WGS) entry which is preliminary data.</text>
</comment>
<evidence type="ECO:0000256" key="4">
    <source>
        <dbReference type="ARBA" id="ARBA00020367"/>
    </source>
</evidence>
<evidence type="ECO:0000256" key="10">
    <source>
        <dbReference type="ARBA" id="ARBA00033093"/>
    </source>
</evidence>
<feature type="domain" description="PurM-like C-terminal" evidence="14">
    <location>
        <begin position="174"/>
        <end position="339"/>
    </location>
</feature>
<keyword evidence="12" id="KW-0658">Purine biosynthesis</keyword>
<dbReference type="Gene3D" id="3.90.650.10">
    <property type="entry name" value="PurM-like C-terminal domain"/>
    <property type="match status" value="1"/>
</dbReference>
<dbReference type="HAMAP" id="MF_00741">
    <property type="entry name" value="AIRS"/>
    <property type="match status" value="1"/>
</dbReference>
<dbReference type="InterPro" id="IPR036921">
    <property type="entry name" value="PurM-like_N_sf"/>
</dbReference>
<evidence type="ECO:0000313" key="16">
    <source>
        <dbReference type="Proteomes" id="UP001207654"/>
    </source>
</evidence>
<evidence type="ECO:0000256" key="1">
    <source>
        <dbReference type="ARBA" id="ARBA00004686"/>
    </source>
</evidence>
<dbReference type="InterPro" id="IPR036676">
    <property type="entry name" value="PurM-like_C_sf"/>
</dbReference>
<dbReference type="RefSeq" id="WP_267535590.1">
    <property type="nucleotide sequence ID" value="NZ_JAPNKA010000001.1"/>
</dbReference>
<evidence type="ECO:0000256" key="9">
    <source>
        <dbReference type="ARBA" id="ARBA00032931"/>
    </source>
</evidence>
<evidence type="ECO:0000259" key="14">
    <source>
        <dbReference type="Pfam" id="PF02769"/>
    </source>
</evidence>
<dbReference type="Pfam" id="PF02769">
    <property type="entry name" value="AIRS_C"/>
    <property type="match status" value="1"/>
</dbReference>
<comment type="pathway">
    <text evidence="1 12">Purine metabolism; IMP biosynthesis via de novo pathway; 5-amino-1-(5-phospho-D-ribosyl)imidazole from N(2)-formyl-N(1)-(5-phospho-D-ribosyl)glycinamide: step 2/2.</text>
</comment>
<evidence type="ECO:0000256" key="11">
    <source>
        <dbReference type="ARBA" id="ARBA00049057"/>
    </source>
</evidence>
<dbReference type="EC" id="6.3.3.1" evidence="3 12"/>
<sequence length="345" mass="36055">MGTTYKQAGVDIEAGDAFVERIKPYAARTVRPEVVAGVGGFGGLFALPPGKYREPVLVAGTDGVGTKLKVAFQAGRHGTVGIDLVAMSVNDILTCGAEPLFFLDYFATGRLEVDAAAEVVKGIAQGCEQAGCTLLGGETAEMPGFYARGEYDLAGFCVGVVERSEIIDGKSVAPGDALIGLPSSGLHSNGYSLARKVLLEDAKLKLDAVPEGLDRPLADALLEPTRIYVKDALALMKAVKVKGFAHITGSGIPGNLPRCLPDGTRAVLDEKTWKRPAILELIQKLGGVERKEMYDTFNMGLGLIAVVAKTDVPAALALLKSRGVEASEVGRVEAGQGEATAVIEA</sequence>
<dbReference type="InterPro" id="IPR016188">
    <property type="entry name" value="PurM-like_N"/>
</dbReference>
<keyword evidence="7 12" id="KW-0067">ATP-binding</keyword>
<dbReference type="CDD" id="cd02196">
    <property type="entry name" value="PurM"/>
    <property type="match status" value="1"/>
</dbReference>
<proteinExistence type="inferred from homology"/>
<dbReference type="Gene3D" id="3.30.1330.10">
    <property type="entry name" value="PurM-like, N-terminal domain"/>
    <property type="match status" value="1"/>
</dbReference>
<dbReference type="SUPFAM" id="SSF55326">
    <property type="entry name" value="PurM N-terminal domain-like"/>
    <property type="match status" value="1"/>
</dbReference>
<dbReference type="InterPro" id="IPR010918">
    <property type="entry name" value="PurM-like_C_dom"/>
</dbReference>
<organism evidence="15 16">
    <name type="scientific">Archangium lansingense</name>
    <dbReference type="NCBI Taxonomy" id="2995310"/>
    <lineage>
        <taxon>Bacteria</taxon>
        <taxon>Pseudomonadati</taxon>
        <taxon>Myxococcota</taxon>
        <taxon>Myxococcia</taxon>
        <taxon>Myxococcales</taxon>
        <taxon>Cystobacterineae</taxon>
        <taxon>Archangiaceae</taxon>
        <taxon>Archangium</taxon>
    </lineage>
</organism>